<dbReference type="InterPro" id="IPR036116">
    <property type="entry name" value="FN3_sf"/>
</dbReference>
<dbReference type="PRINTS" id="PR00723">
    <property type="entry name" value="SUBTILISIN"/>
</dbReference>
<evidence type="ECO:0000256" key="6">
    <source>
        <dbReference type="ARBA" id="ARBA00023326"/>
    </source>
</evidence>
<dbReference type="SMART" id="SM00060">
    <property type="entry name" value="FN3"/>
    <property type="match status" value="1"/>
</dbReference>
<proteinExistence type="inferred from homology"/>
<organism evidence="11 12">
    <name type="scientific">Friedmanniella luteola</name>
    <dbReference type="NCBI Taxonomy" id="546871"/>
    <lineage>
        <taxon>Bacteria</taxon>
        <taxon>Bacillati</taxon>
        <taxon>Actinomycetota</taxon>
        <taxon>Actinomycetes</taxon>
        <taxon>Propionibacteriales</taxon>
        <taxon>Nocardioidaceae</taxon>
        <taxon>Friedmanniella</taxon>
    </lineage>
</organism>
<name>A0A1H1ZNC6_9ACTN</name>
<evidence type="ECO:0000256" key="2">
    <source>
        <dbReference type="ARBA" id="ARBA00022670"/>
    </source>
</evidence>
<comment type="similarity">
    <text evidence="1 7 8">Belongs to the peptidase S8 family.</text>
</comment>
<evidence type="ECO:0000256" key="1">
    <source>
        <dbReference type="ARBA" id="ARBA00011073"/>
    </source>
</evidence>
<dbReference type="PROSITE" id="PS51892">
    <property type="entry name" value="SUBTILASE"/>
    <property type="match status" value="1"/>
</dbReference>
<dbReference type="InterPro" id="IPR013783">
    <property type="entry name" value="Ig-like_fold"/>
</dbReference>
<evidence type="ECO:0000256" key="3">
    <source>
        <dbReference type="ARBA" id="ARBA00022801"/>
    </source>
</evidence>
<dbReference type="SUPFAM" id="SSF52743">
    <property type="entry name" value="Subtilisin-like"/>
    <property type="match status" value="1"/>
</dbReference>
<dbReference type="GO" id="GO:0000272">
    <property type="term" value="P:polysaccharide catabolic process"/>
    <property type="evidence" value="ECO:0007669"/>
    <property type="project" value="UniProtKB-KW"/>
</dbReference>
<dbReference type="SUPFAM" id="SSF54897">
    <property type="entry name" value="Protease propeptides/inhibitors"/>
    <property type="match status" value="1"/>
</dbReference>
<evidence type="ECO:0000256" key="4">
    <source>
        <dbReference type="ARBA" id="ARBA00022825"/>
    </source>
</evidence>
<dbReference type="PANTHER" id="PTHR43806:SF11">
    <property type="entry name" value="CEREVISIN-RELATED"/>
    <property type="match status" value="1"/>
</dbReference>
<evidence type="ECO:0000256" key="7">
    <source>
        <dbReference type="PROSITE-ProRule" id="PRU01240"/>
    </source>
</evidence>
<keyword evidence="2 7" id="KW-0645">Protease</keyword>
<dbReference type="CDD" id="cd00063">
    <property type="entry name" value="FN3"/>
    <property type="match status" value="1"/>
</dbReference>
<dbReference type="InterPro" id="IPR000209">
    <property type="entry name" value="Peptidase_S8/S53_dom"/>
</dbReference>
<dbReference type="GO" id="GO:0004252">
    <property type="term" value="F:serine-type endopeptidase activity"/>
    <property type="evidence" value="ECO:0007669"/>
    <property type="project" value="UniProtKB-UniRule"/>
</dbReference>
<sequence>MNRLTGALAAAALVSSVSAGLTLPAHAAPESGPTARYIVRTDAVGGADDAAQDVRRLGGDVEHVYSEVFPGLAATLTADQARRLRASDEVAEVVPDRLFHATGVQTNAPWALDRLDQRPVAGNKTYRYDTTGEGAFAFVLDTGLRFGHQQFGGRAVSGYDFVDLDDDASDCDGHGTHVAGSIGGAGYGVAKGVTLVGVRVLDCEGAGYASDIIWALDWVAEVAADVPAVVNLSLGGPALDELDEAVERTVRAGIPVVVAAGNENGDACDVSPARVPAAITVAAVDSADRRARFSNRGRCVDLFAPGVAVRSASNLSNTATEVMSGTSMAAPHVTGAVARYLGAHPTATPAQAVGALTRTAGADAVRDRAGSPDRLLYTGPVTAPGKPTKVAAKKNDRARTATVSWSTPVADGGRAVTGYRVTRNGKDARGQGPVTVTVSAGTRSHTFPRLRKGSAYTFTVRAVNAVGAGAPMSTSVPKLR</sequence>
<dbReference type="InterPro" id="IPR034193">
    <property type="entry name" value="PCSK9_ProteinaseK-like"/>
</dbReference>
<dbReference type="CDD" id="cd04077">
    <property type="entry name" value="Peptidases_S8_PCSK9_ProteinaseK_like"/>
    <property type="match status" value="1"/>
</dbReference>
<dbReference type="InterPro" id="IPR010259">
    <property type="entry name" value="S8pro/Inhibitor_I9"/>
</dbReference>
<dbReference type="InterPro" id="IPR022398">
    <property type="entry name" value="Peptidase_S8_His-AS"/>
</dbReference>
<keyword evidence="6" id="KW-0624">Polysaccharide degradation</keyword>
<dbReference type="STRING" id="546871.SAMN04488543_3893"/>
<keyword evidence="3 7" id="KW-0378">Hydrolase</keyword>
<keyword evidence="4 7" id="KW-0720">Serine protease</keyword>
<feature type="domain" description="Fibronectin type-III" evidence="10">
    <location>
        <begin position="383"/>
        <end position="480"/>
    </location>
</feature>
<keyword evidence="6" id="KW-0119">Carbohydrate metabolism</keyword>
<dbReference type="SUPFAM" id="SSF49265">
    <property type="entry name" value="Fibronectin type III"/>
    <property type="match status" value="1"/>
</dbReference>
<dbReference type="InterPro" id="IPR023828">
    <property type="entry name" value="Peptidase_S8_Ser-AS"/>
</dbReference>
<dbReference type="GO" id="GO:0005615">
    <property type="term" value="C:extracellular space"/>
    <property type="evidence" value="ECO:0007669"/>
    <property type="project" value="TreeGrafter"/>
</dbReference>
<keyword evidence="5" id="KW-0326">Glycosidase</keyword>
<feature type="active site" description="Charge relay system" evidence="7">
    <location>
        <position position="174"/>
    </location>
</feature>
<dbReference type="Pfam" id="PF00041">
    <property type="entry name" value="fn3"/>
    <property type="match status" value="1"/>
</dbReference>
<evidence type="ECO:0000313" key="12">
    <source>
        <dbReference type="Proteomes" id="UP000199092"/>
    </source>
</evidence>
<gene>
    <name evidence="11" type="ORF">SAMN04488543_3893</name>
</gene>
<keyword evidence="12" id="KW-1185">Reference proteome</keyword>
<feature type="active site" description="Charge relay system" evidence="7">
    <location>
        <position position="141"/>
    </location>
</feature>
<protein>
    <submittedName>
        <fullName evidence="11">Serine protease, subtilisin family</fullName>
    </submittedName>
</protein>
<dbReference type="InterPro" id="IPR003961">
    <property type="entry name" value="FN3_dom"/>
</dbReference>
<evidence type="ECO:0000313" key="11">
    <source>
        <dbReference type="EMBL" id="SDT35204.1"/>
    </source>
</evidence>
<dbReference type="InterPro" id="IPR036852">
    <property type="entry name" value="Peptidase_S8/S53_dom_sf"/>
</dbReference>
<dbReference type="PROSITE" id="PS50853">
    <property type="entry name" value="FN3"/>
    <property type="match status" value="1"/>
</dbReference>
<dbReference type="Pfam" id="PF05922">
    <property type="entry name" value="Inhibitor_I9"/>
    <property type="match status" value="1"/>
</dbReference>
<dbReference type="OrthoDB" id="5165638at2"/>
<dbReference type="GO" id="GO:0006508">
    <property type="term" value="P:proteolysis"/>
    <property type="evidence" value="ECO:0007669"/>
    <property type="project" value="UniProtKB-KW"/>
</dbReference>
<feature type="signal peptide" evidence="9">
    <location>
        <begin position="1"/>
        <end position="27"/>
    </location>
</feature>
<dbReference type="Gene3D" id="2.60.40.10">
    <property type="entry name" value="Immunoglobulins"/>
    <property type="match status" value="1"/>
</dbReference>
<dbReference type="PRINTS" id="PR00014">
    <property type="entry name" value="FNTYPEIII"/>
</dbReference>
<dbReference type="EMBL" id="LT629749">
    <property type="protein sequence ID" value="SDT35204.1"/>
    <property type="molecule type" value="Genomic_DNA"/>
</dbReference>
<dbReference type="PROSITE" id="PS00138">
    <property type="entry name" value="SUBTILASE_SER"/>
    <property type="match status" value="1"/>
</dbReference>
<dbReference type="InterPro" id="IPR037045">
    <property type="entry name" value="S8pro/Inhibitor_I9_sf"/>
</dbReference>
<feature type="chain" id="PRO_5009267907" evidence="9">
    <location>
        <begin position="28"/>
        <end position="480"/>
    </location>
</feature>
<reference evidence="11 12" key="1">
    <citation type="submission" date="2016-10" db="EMBL/GenBank/DDBJ databases">
        <authorList>
            <person name="de Groot N.N."/>
        </authorList>
    </citation>
    <scope>NUCLEOTIDE SEQUENCE [LARGE SCALE GENOMIC DNA]</scope>
    <source>
        <strain evidence="11 12">DSM 21741</strain>
    </source>
</reference>
<dbReference type="PANTHER" id="PTHR43806">
    <property type="entry name" value="PEPTIDASE S8"/>
    <property type="match status" value="1"/>
</dbReference>
<feature type="active site" description="Charge relay system" evidence="7">
    <location>
        <position position="327"/>
    </location>
</feature>
<dbReference type="AlphaFoldDB" id="A0A1H1ZNC6"/>
<dbReference type="Gene3D" id="3.30.70.80">
    <property type="entry name" value="Peptidase S8 propeptide/proteinase inhibitor I9"/>
    <property type="match status" value="1"/>
</dbReference>
<dbReference type="RefSeq" id="WP_157720577.1">
    <property type="nucleotide sequence ID" value="NZ_LT629749.1"/>
</dbReference>
<evidence type="ECO:0000259" key="10">
    <source>
        <dbReference type="PROSITE" id="PS50853"/>
    </source>
</evidence>
<dbReference type="Gene3D" id="3.40.50.200">
    <property type="entry name" value="Peptidase S8/S53 domain"/>
    <property type="match status" value="1"/>
</dbReference>
<dbReference type="InterPro" id="IPR023827">
    <property type="entry name" value="Peptidase_S8_Asp-AS"/>
</dbReference>
<dbReference type="Proteomes" id="UP000199092">
    <property type="component" value="Chromosome I"/>
</dbReference>
<evidence type="ECO:0000256" key="9">
    <source>
        <dbReference type="SAM" id="SignalP"/>
    </source>
</evidence>
<evidence type="ECO:0000256" key="8">
    <source>
        <dbReference type="RuleBase" id="RU003355"/>
    </source>
</evidence>
<accession>A0A1H1ZNC6</accession>
<keyword evidence="9" id="KW-0732">Signal</keyword>
<dbReference type="Pfam" id="PF00082">
    <property type="entry name" value="Peptidase_S8"/>
    <property type="match status" value="1"/>
</dbReference>
<evidence type="ECO:0000256" key="5">
    <source>
        <dbReference type="ARBA" id="ARBA00023295"/>
    </source>
</evidence>
<dbReference type="PROSITE" id="PS00137">
    <property type="entry name" value="SUBTILASE_HIS"/>
    <property type="match status" value="1"/>
</dbReference>
<dbReference type="PROSITE" id="PS00136">
    <property type="entry name" value="SUBTILASE_ASP"/>
    <property type="match status" value="1"/>
</dbReference>
<dbReference type="FunFam" id="3.40.50.200:FF:000014">
    <property type="entry name" value="Proteinase K"/>
    <property type="match status" value="1"/>
</dbReference>
<dbReference type="InterPro" id="IPR015500">
    <property type="entry name" value="Peptidase_S8_subtilisin-rel"/>
</dbReference>
<dbReference type="InterPro" id="IPR050131">
    <property type="entry name" value="Peptidase_S8_subtilisin-like"/>
</dbReference>
<dbReference type="GO" id="GO:0016798">
    <property type="term" value="F:hydrolase activity, acting on glycosyl bonds"/>
    <property type="evidence" value="ECO:0007669"/>
    <property type="project" value="UniProtKB-KW"/>
</dbReference>